<reference evidence="1" key="1">
    <citation type="submission" date="2021-01" db="EMBL/GenBank/DDBJ databases">
        <title>Whole genome shotgun sequence of Virgisporangium aliadipatigenens NBRC 105644.</title>
        <authorList>
            <person name="Komaki H."/>
            <person name="Tamura T."/>
        </authorList>
    </citation>
    <scope>NUCLEOTIDE SEQUENCE</scope>
    <source>
        <strain evidence="1">NBRC 105644</strain>
    </source>
</reference>
<evidence type="ECO:0000313" key="1">
    <source>
        <dbReference type="EMBL" id="GIJ48812.1"/>
    </source>
</evidence>
<dbReference type="EMBL" id="BOPF01000022">
    <property type="protein sequence ID" value="GIJ48812.1"/>
    <property type="molecule type" value="Genomic_DNA"/>
</dbReference>
<name>A0A8J3YQN5_9ACTN</name>
<comment type="caution">
    <text evidence="1">The sequence shown here is derived from an EMBL/GenBank/DDBJ whole genome shotgun (WGS) entry which is preliminary data.</text>
</comment>
<dbReference type="Proteomes" id="UP000619260">
    <property type="component" value="Unassembled WGS sequence"/>
</dbReference>
<proteinExistence type="predicted"/>
<dbReference type="AlphaFoldDB" id="A0A8J3YQN5"/>
<sequence length="134" mass="14501">MSVVVRVGYASGATGHARGVVPPLQWDVRARRAVNASQVRPEAFEPTPSDAFVLGATIFVFERPRMACAEVDADLCAIRVPGQAELYSLGAVTRHSPTSEASSSLRDTYCRSRMTRRRPSETSTQLVPVIAALL</sequence>
<protein>
    <submittedName>
        <fullName evidence="1">Uncharacterized protein</fullName>
    </submittedName>
</protein>
<evidence type="ECO:0000313" key="2">
    <source>
        <dbReference type="Proteomes" id="UP000619260"/>
    </source>
</evidence>
<accession>A0A8J3YQN5</accession>
<gene>
    <name evidence="1" type="ORF">Val02_56980</name>
</gene>
<keyword evidence="2" id="KW-1185">Reference proteome</keyword>
<organism evidence="1 2">
    <name type="scientific">Virgisporangium aliadipatigenens</name>
    <dbReference type="NCBI Taxonomy" id="741659"/>
    <lineage>
        <taxon>Bacteria</taxon>
        <taxon>Bacillati</taxon>
        <taxon>Actinomycetota</taxon>
        <taxon>Actinomycetes</taxon>
        <taxon>Micromonosporales</taxon>
        <taxon>Micromonosporaceae</taxon>
        <taxon>Virgisporangium</taxon>
    </lineage>
</organism>